<reference evidence="4 5" key="1">
    <citation type="submission" date="2019-02" db="EMBL/GenBank/DDBJ databases">
        <title>Draft genome sequences of novel Actinobacteria.</title>
        <authorList>
            <person name="Sahin N."/>
            <person name="Ay H."/>
            <person name="Saygin H."/>
        </authorList>
    </citation>
    <scope>NUCLEOTIDE SEQUENCE [LARGE SCALE GENOMIC DNA]</scope>
    <source>
        <strain evidence="4 5">8K307</strain>
    </source>
</reference>
<dbReference type="InterPro" id="IPR017853">
    <property type="entry name" value="GH"/>
</dbReference>
<keyword evidence="5" id="KW-1185">Reference proteome</keyword>
<feature type="domain" description="Glycoside hydrolase family 3 C-terminal" evidence="3">
    <location>
        <begin position="396"/>
        <end position="635"/>
    </location>
</feature>
<dbReference type="PRINTS" id="PR00133">
    <property type="entry name" value="GLHYDRLASE3"/>
</dbReference>
<keyword evidence="1" id="KW-0378">Hydrolase</keyword>
<accession>A0A4R5AG98</accession>
<name>A0A4R5AG98_9ACTN</name>
<evidence type="ECO:0000259" key="3">
    <source>
        <dbReference type="Pfam" id="PF01915"/>
    </source>
</evidence>
<dbReference type="AlphaFoldDB" id="A0A4R5AG98"/>
<comment type="caution">
    <text evidence="4">The sequence shown here is derived from an EMBL/GenBank/DDBJ whole genome shotgun (WGS) entry which is preliminary data.</text>
</comment>
<dbReference type="GO" id="GO:0009251">
    <property type="term" value="P:glucan catabolic process"/>
    <property type="evidence" value="ECO:0007669"/>
    <property type="project" value="TreeGrafter"/>
</dbReference>
<dbReference type="GO" id="GO:0008422">
    <property type="term" value="F:beta-glucosidase activity"/>
    <property type="evidence" value="ECO:0007669"/>
    <property type="project" value="TreeGrafter"/>
</dbReference>
<dbReference type="SUPFAM" id="SSF52279">
    <property type="entry name" value="Beta-D-glucan exohydrolase, C-terminal domain"/>
    <property type="match status" value="1"/>
</dbReference>
<evidence type="ECO:0000313" key="4">
    <source>
        <dbReference type="EMBL" id="TDD71648.1"/>
    </source>
</evidence>
<dbReference type="Gene3D" id="3.20.20.300">
    <property type="entry name" value="Glycoside hydrolase, family 3, N-terminal domain"/>
    <property type="match status" value="1"/>
</dbReference>
<dbReference type="InterPro" id="IPR051915">
    <property type="entry name" value="Cellulose_Degrad_GH3"/>
</dbReference>
<dbReference type="Proteomes" id="UP000295217">
    <property type="component" value="Unassembled WGS sequence"/>
</dbReference>
<dbReference type="InterPro" id="IPR036881">
    <property type="entry name" value="Glyco_hydro_3_C_sf"/>
</dbReference>
<dbReference type="Pfam" id="PF01915">
    <property type="entry name" value="Glyco_hydro_3_C"/>
    <property type="match status" value="1"/>
</dbReference>
<dbReference type="EMBL" id="SMLB01000005">
    <property type="protein sequence ID" value="TDD71648.1"/>
    <property type="molecule type" value="Genomic_DNA"/>
</dbReference>
<dbReference type="PANTHER" id="PTHR30620:SF123">
    <property type="entry name" value="BETA-XYLOSIDASE"/>
    <property type="match status" value="1"/>
</dbReference>
<evidence type="ECO:0000259" key="2">
    <source>
        <dbReference type="Pfam" id="PF00933"/>
    </source>
</evidence>
<protein>
    <submittedName>
        <fullName evidence="4">Beta-glucosidase</fullName>
    </submittedName>
</protein>
<dbReference type="PANTHER" id="PTHR30620">
    <property type="entry name" value="PERIPLASMIC BETA-GLUCOSIDASE-RELATED"/>
    <property type="match status" value="1"/>
</dbReference>
<sequence length="747" mass="78475">MSCSMPRPDLDAIEKLLTRLSLREKVGQLNQRLYGWDCVRRTAVGYELTEAFHVEAERWGGIGALYGALRADAWSGRDWRTGVVPEARAEVAAMIVDATRTHSRHGIGPLLVEEAPHGHQALGGPSFPVNLNVGSSWDPQLYAECSAAVADGLRAAGIHLALVSSLDLLRDPRWGRSEECFGEDPLLSAELTTALVTGMQGANRSRLHAGAGAGVVLKHFAAQGEGVGGRNGQSAIIGPRDLAELHLPAARAGVAAGALGVMAAYNDVDGVPCCSSPALLTGLLRDDWAFDGLVMADGKAIDRLALMTGSLRRAAEVALRAGVDLSLWDTAFTLLEEAVEQDPRLLSAIDRACRRVLTVKAHFGLLDALMARPEPVNHSPAQAIELSRRMAARSLILLANDAAALPLRLPVAGGPRPRWVVVGPNADSTTAMLGDYVPPLRPQDQLSVLDALRAAAGGRVDVVHATERSDDIAGAVASADLVLCVLGGTSHRTYADEFADNGAALSGGTVATSGEGVDVADLALPGEQDQLVRLVRRATRGTVVSVVIAGRPHVLTGVLEASDATLLAWYPGPYGAPEIVRVLVGDAEPAGRLPVTLPASAGAVPVRYNDRQSAVAVYADAPEPVLRPFGFGLSYRAPTILAVRAEHLPGDDDVRVEVDVANPHDADVADVVKIFGHRTGGDTWPRECELLGFRRVSVPARDSVTVPFDLAGGRVFADTGPQAVTTISVGASGPGTTPGPACIVRRR</sequence>
<dbReference type="InterPro" id="IPR001764">
    <property type="entry name" value="Glyco_hydro_3_N"/>
</dbReference>
<dbReference type="Gene3D" id="3.40.50.1700">
    <property type="entry name" value="Glycoside hydrolase family 3 C-terminal domain"/>
    <property type="match status" value="1"/>
</dbReference>
<dbReference type="InterPro" id="IPR002772">
    <property type="entry name" value="Glyco_hydro_3_C"/>
</dbReference>
<dbReference type="SUPFAM" id="SSF51445">
    <property type="entry name" value="(Trans)glycosidases"/>
    <property type="match status" value="1"/>
</dbReference>
<dbReference type="OrthoDB" id="3187421at2"/>
<organism evidence="4 5">
    <name type="scientific">Jiangella aurantiaca</name>
    <dbReference type="NCBI Taxonomy" id="2530373"/>
    <lineage>
        <taxon>Bacteria</taxon>
        <taxon>Bacillati</taxon>
        <taxon>Actinomycetota</taxon>
        <taxon>Actinomycetes</taxon>
        <taxon>Jiangellales</taxon>
        <taxon>Jiangellaceae</taxon>
        <taxon>Jiangella</taxon>
    </lineage>
</organism>
<gene>
    <name evidence="4" type="ORF">E1262_05800</name>
</gene>
<dbReference type="InterPro" id="IPR036962">
    <property type="entry name" value="Glyco_hydro_3_N_sf"/>
</dbReference>
<feature type="domain" description="Glycoside hydrolase family 3 N-terminal" evidence="2">
    <location>
        <begin position="92"/>
        <end position="359"/>
    </location>
</feature>
<proteinExistence type="predicted"/>
<evidence type="ECO:0000256" key="1">
    <source>
        <dbReference type="ARBA" id="ARBA00022801"/>
    </source>
</evidence>
<dbReference type="Pfam" id="PF00933">
    <property type="entry name" value="Glyco_hydro_3"/>
    <property type="match status" value="1"/>
</dbReference>
<evidence type="ECO:0000313" key="5">
    <source>
        <dbReference type="Proteomes" id="UP000295217"/>
    </source>
</evidence>